<dbReference type="InterPro" id="IPR036291">
    <property type="entry name" value="NAD(P)-bd_dom_sf"/>
</dbReference>
<gene>
    <name evidence="2" type="ORF">NE686_18345</name>
</gene>
<dbReference type="Gene3D" id="3.40.50.720">
    <property type="entry name" value="NAD(P)-binding Rossmann-like Domain"/>
    <property type="match status" value="1"/>
</dbReference>
<keyword evidence="3" id="KW-1185">Reference proteome</keyword>
<evidence type="ECO:0000259" key="1">
    <source>
        <dbReference type="Pfam" id="PF02558"/>
    </source>
</evidence>
<dbReference type="EMBL" id="JANGAC010000018">
    <property type="protein sequence ID" value="MCQ4925068.1"/>
    <property type="molecule type" value="Genomic_DNA"/>
</dbReference>
<protein>
    <recommendedName>
        <fullName evidence="1">Ketopantoate reductase N-terminal domain-containing protein</fullName>
    </recommendedName>
</protein>
<accession>A0ABT1SEZ2</accession>
<evidence type="ECO:0000313" key="3">
    <source>
        <dbReference type="Proteomes" id="UP001524478"/>
    </source>
</evidence>
<name>A0ABT1SEZ2_9FIRM</name>
<dbReference type="SUPFAM" id="SSF51735">
    <property type="entry name" value="NAD(P)-binding Rossmann-fold domains"/>
    <property type="match status" value="1"/>
</dbReference>
<comment type="caution">
    <text evidence="2">The sequence shown here is derived from an EMBL/GenBank/DDBJ whole genome shotgun (WGS) entry which is preliminary data.</text>
</comment>
<dbReference type="RefSeq" id="WP_256312661.1">
    <property type="nucleotide sequence ID" value="NZ_JANGAC010000018.1"/>
</dbReference>
<sequence length="392" mass="44729">MESLRGKVYPICDHKRRRRCNMDNAHSTIWREVRYNQGYFLGIILEDKIIYSNSIMSTKENLFYICEEGDILNILIYGAGVIGSIFANKLSLSGENVTILARGDRYSEIKSNGVVLINPKTGKREVAKVSVTETLEPNNVYDYIFVVVQRTQVEDVLPILSQNKSSNIVFMVNTALGYADYADKIDEKRIIIGFPSAGGERKNGEVHYFIGRGLMRAFQTTTFGEYHCYKTERVNQIIKMFNQAGIPSVYCNNMDAWQKTHVAIVTSIGNSLYGYNCSNYELSRSYFDVAIMVKGIKEGFSVLKALKIKITPSKLNYFTLPTFLLARIFKIVMGTQLAEVTMAKHTSVAREEMIYLQNEFDELIKKSMISTPNIDKLRINLYKQNEHNMCNL</sequence>
<dbReference type="Pfam" id="PF02558">
    <property type="entry name" value="ApbA"/>
    <property type="match status" value="1"/>
</dbReference>
<reference evidence="2 3" key="1">
    <citation type="submission" date="2022-06" db="EMBL/GenBank/DDBJ databases">
        <title>Isolation of gut microbiota from human fecal samples.</title>
        <authorList>
            <person name="Pamer E.G."/>
            <person name="Barat B."/>
            <person name="Waligurski E."/>
            <person name="Medina S."/>
            <person name="Paddock L."/>
            <person name="Mostad J."/>
        </authorList>
    </citation>
    <scope>NUCLEOTIDE SEQUENCE [LARGE SCALE GENOMIC DNA]</scope>
    <source>
        <strain evidence="2 3">DFI.7.95</strain>
    </source>
</reference>
<feature type="domain" description="Ketopantoate reductase N-terminal" evidence="1">
    <location>
        <begin position="74"/>
        <end position="208"/>
    </location>
</feature>
<dbReference type="InterPro" id="IPR013332">
    <property type="entry name" value="KPR_N"/>
</dbReference>
<evidence type="ECO:0000313" key="2">
    <source>
        <dbReference type="EMBL" id="MCQ4925068.1"/>
    </source>
</evidence>
<dbReference type="Proteomes" id="UP001524478">
    <property type="component" value="Unassembled WGS sequence"/>
</dbReference>
<organism evidence="2 3">
    <name type="scientific">Tissierella carlieri</name>
    <dbReference type="NCBI Taxonomy" id="689904"/>
    <lineage>
        <taxon>Bacteria</taxon>
        <taxon>Bacillati</taxon>
        <taxon>Bacillota</taxon>
        <taxon>Tissierellia</taxon>
        <taxon>Tissierellales</taxon>
        <taxon>Tissierellaceae</taxon>
        <taxon>Tissierella</taxon>
    </lineage>
</organism>
<proteinExistence type="predicted"/>